<gene>
    <name evidence="1" type="ORF">Vadar_010374</name>
</gene>
<comment type="caution">
    <text evidence="1">The sequence shown here is derived from an EMBL/GenBank/DDBJ whole genome shotgun (WGS) entry which is preliminary data.</text>
</comment>
<name>A0ACB7ZAT6_9ERIC</name>
<keyword evidence="2" id="KW-1185">Reference proteome</keyword>
<organism evidence="1 2">
    <name type="scientific">Vaccinium darrowii</name>
    <dbReference type="NCBI Taxonomy" id="229202"/>
    <lineage>
        <taxon>Eukaryota</taxon>
        <taxon>Viridiplantae</taxon>
        <taxon>Streptophyta</taxon>
        <taxon>Embryophyta</taxon>
        <taxon>Tracheophyta</taxon>
        <taxon>Spermatophyta</taxon>
        <taxon>Magnoliopsida</taxon>
        <taxon>eudicotyledons</taxon>
        <taxon>Gunneridae</taxon>
        <taxon>Pentapetalae</taxon>
        <taxon>asterids</taxon>
        <taxon>Ericales</taxon>
        <taxon>Ericaceae</taxon>
        <taxon>Vaccinioideae</taxon>
        <taxon>Vaccinieae</taxon>
        <taxon>Vaccinium</taxon>
    </lineage>
</organism>
<dbReference type="EMBL" id="CM037162">
    <property type="protein sequence ID" value="KAH7862856.1"/>
    <property type="molecule type" value="Genomic_DNA"/>
</dbReference>
<proteinExistence type="predicted"/>
<accession>A0ACB7ZAT6</accession>
<protein>
    <submittedName>
        <fullName evidence="1">Uncharacterized protein</fullName>
    </submittedName>
</protein>
<sequence>MKTASLPNLNRESTSFRSFYTLYPDPDTTLNQRPQGEETEVSETSPFNDCILPFNEIGHISAPSSVVMFGRGSENFTQLRLDLTLGSTSSVVSNQSSSNVGARVPWDQTNLAATSEHKDQALPNFTHLRWDQTLPGTSSVGSNQPRGNVGVRSEGPNFTQCGGNGCNCNKRRKHRVKRTIKVPAVSSKLGDIPPDEYSWRKYGQKPVKGSPHPRGYFKCSSMRGCPARKQVERCLEDPSMLIVTYEGEHNHPRLPPQT</sequence>
<reference evidence="1 2" key="1">
    <citation type="journal article" date="2021" name="Hortic Res">
        <title>High-quality reference genome and annotation aids understanding of berry development for evergreen blueberry (Vaccinium darrowii).</title>
        <authorList>
            <person name="Yu J."/>
            <person name="Hulse-Kemp A.M."/>
            <person name="Babiker E."/>
            <person name="Staton M."/>
        </authorList>
    </citation>
    <scope>NUCLEOTIDE SEQUENCE [LARGE SCALE GENOMIC DNA]</scope>
    <source>
        <strain evidence="2">cv. NJ 8807/NJ 8810</strain>
        <tissue evidence="1">Young leaf</tissue>
    </source>
</reference>
<evidence type="ECO:0000313" key="1">
    <source>
        <dbReference type="EMBL" id="KAH7862856.1"/>
    </source>
</evidence>
<dbReference type="Proteomes" id="UP000828048">
    <property type="component" value="Chromosome 12"/>
</dbReference>
<evidence type="ECO:0000313" key="2">
    <source>
        <dbReference type="Proteomes" id="UP000828048"/>
    </source>
</evidence>